<dbReference type="PANTHER" id="PTHR33395:SF22">
    <property type="entry name" value="REVERSE TRANSCRIPTASE DOMAIN-CONTAINING PROTEIN"/>
    <property type="match status" value="1"/>
</dbReference>
<evidence type="ECO:0000313" key="1">
    <source>
        <dbReference type="EnsemblMetazoa" id="Aqu2.1.19134_001"/>
    </source>
</evidence>
<dbReference type="eggNOG" id="KOG1075">
    <property type="taxonomic scope" value="Eukaryota"/>
</dbReference>
<dbReference type="AlphaFoldDB" id="A0A1X7TVM9"/>
<protein>
    <recommendedName>
        <fullName evidence="2">Reverse transcriptase domain-containing protein</fullName>
    </recommendedName>
</protein>
<dbReference type="PANTHER" id="PTHR33395">
    <property type="entry name" value="TRANSCRIPTASE, PUTATIVE-RELATED-RELATED"/>
    <property type="match status" value="1"/>
</dbReference>
<proteinExistence type="predicted"/>
<dbReference type="OMA" id="ICCEEDE"/>
<evidence type="ECO:0008006" key="2">
    <source>
        <dbReference type="Google" id="ProtNLM"/>
    </source>
</evidence>
<name>A0A1X7TVM9_AMPQE</name>
<dbReference type="InParanoid" id="A0A1X7TVM9"/>
<organism evidence="1">
    <name type="scientific">Amphimedon queenslandica</name>
    <name type="common">Sponge</name>
    <dbReference type="NCBI Taxonomy" id="400682"/>
    <lineage>
        <taxon>Eukaryota</taxon>
        <taxon>Metazoa</taxon>
        <taxon>Porifera</taxon>
        <taxon>Demospongiae</taxon>
        <taxon>Heteroscleromorpha</taxon>
        <taxon>Haplosclerida</taxon>
        <taxon>Niphatidae</taxon>
        <taxon>Amphimedon</taxon>
    </lineage>
</organism>
<dbReference type="EnsemblMetazoa" id="Aqu2.1.19134_001">
    <property type="protein sequence ID" value="Aqu2.1.19134_001"/>
    <property type="gene ID" value="Aqu2.1.19134"/>
</dbReference>
<accession>A0A1X7TVM9</accession>
<sequence length="264" mass="29731">KGNILDIVLTSTPEAISKINVAPIAFNYTPWLKGPLNHQLKCSHSLRRRFKTNPSPALEQKLIKEEETFAINYSNAKCSYERQLVTDSQPHLSHVFQYIRTMTNSDGLPHTLFSESQSATSSFDKAELFNKYFFSVFTQRTSVSTFNYDTPPPNCDHVSSICCEEDEVYRVLSSLDGSKALGIDGIGPLYLKKCAVALTPPITHLFNLSLSSHSLPLEWRTHLIKPIFKSGDKCSVTNYRPISLLPVISKVLERIILNKISDHI</sequence>
<dbReference type="OrthoDB" id="416454at2759"/>
<reference evidence="1" key="1">
    <citation type="submission" date="2017-05" db="UniProtKB">
        <authorList>
            <consortium name="EnsemblMetazoa"/>
        </authorList>
    </citation>
    <scope>IDENTIFICATION</scope>
</reference>